<organism evidence="2 3">
    <name type="scientific">Larinioides sclopetarius</name>
    <dbReference type="NCBI Taxonomy" id="280406"/>
    <lineage>
        <taxon>Eukaryota</taxon>
        <taxon>Metazoa</taxon>
        <taxon>Ecdysozoa</taxon>
        <taxon>Arthropoda</taxon>
        <taxon>Chelicerata</taxon>
        <taxon>Arachnida</taxon>
        <taxon>Araneae</taxon>
        <taxon>Araneomorphae</taxon>
        <taxon>Entelegynae</taxon>
        <taxon>Araneoidea</taxon>
        <taxon>Araneidae</taxon>
        <taxon>Larinioides</taxon>
    </lineage>
</organism>
<dbReference type="Gene3D" id="1.25.40.420">
    <property type="match status" value="1"/>
</dbReference>
<evidence type="ECO:0000313" key="3">
    <source>
        <dbReference type="Proteomes" id="UP001497382"/>
    </source>
</evidence>
<keyword evidence="3" id="KW-1185">Reference proteome</keyword>
<dbReference type="PROSITE" id="PS50097">
    <property type="entry name" value="BTB"/>
    <property type="match status" value="1"/>
</dbReference>
<dbReference type="SUPFAM" id="SSF49599">
    <property type="entry name" value="TRAF domain-like"/>
    <property type="match status" value="1"/>
</dbReference>
<evidence type="ECO:0000259" key="1">
    <source>
        <dbReference type="PROSITE" id="PS50097"/>
    </source>
</evidence>
<sequence length="530" mass="60441">MSGVRKFALEVKWRIENIQAWLLQRDDTLYSPQFLAETLSSTRWKLNLSSNWQLAEKYVSLILQRDIEDGGPKLIDLNYELSFLASDGKPLKSKFCTKFAPKTLSHDLTIKQAEILVEKKEVYLPEGVLTVCCKFWNTLSTVSKEGQCSSLRTVIGTKYMNVNAIINNFHPSSYAVVNFLPPSTDISLISLEVYVSSHDVNSDLRALVFKRKHVECKKLCWYFFKLFVLDSKGVKKELSEIFNLTHSLSSVKHNYIASYDFFRNYLLNRTLSLQLEISYCPGIVSELTENKFNKYENLPYTAAGLENLKARDSEREHSSISDCIPSTDASCIEGGLSGEQNESFDADGKSLPLTSLKEDMLSLYNDRLFCDTKLQTDTETFPAHRNVLGARSPVFKRMFTTDMKETAGECINVPDISSDTVRGMLHFLYTDYVGDLEMQSANDLYIASDKYDIASLKQRCSSFMKKNLSPSNVCDVLVLADMHQDKDLESAAQEYVLTNDEVFHLDEWKLFMKNYSSLAAQVMYLKFTKE</sequence>
<dbReference type="Pfam" id="PF00651">
    <property type="entry name" value="BTB"/>
    <property type="match status" value="1"/>
</dbReference>
<reference evidence="2 3" key="1">
    <citation type="submission" date="2024-04" db="EMBL/GenBank/DDBJ databases">
        <authorList>
            <person name="Rising A."/>
            <person name="Reimegard J."/>
            <person name="Sonavane S."/>
            <person name="Akerstrom W."/>
            <person name="Nylinder S."/>
            <person name="Hedman E."/>
            <person name="Kallberg Y."/>
        </authorList>
    </citation>
    <scope>NUCLEOTIDE SEQUENCE [LARGE SCALE GENOMIC DNA]</scope>
</reference>
<dbReference type="InterPro" id="IPR011333">
    <property type="entry name" value="SKP1/BTB/POZ_sf"/>
</dbReference>
<protein>
    <recommendedName>
        <fullName evidence="1">BTB domain-containing protein</fullName>
    </recommendedName>
</protein>
<feature type="domain" description="BTB" evidence="1">
    <location>
        <begin position="370"/>
        <end position="437"/>
    </location>
</feature>
<dbReference type="Gene3D" id="3.30.710.10">
    <property type="entry name" value="Potassium Channel Kv1.1, Chain A"/>
    <property type="match status" value="1"/>
</dbReference>
<gene>
    <name evidence="2" type="ORF">LARSCL_LOCUS20808</name>
</gene>
<proteinExistence type="predicted"/>
<dbReference type="SUPFAM" id="SSF54695">
    <property type="entry name" value="POZ domain"/>
    <property type="match status" value="1"/>
</dbReference>
<dbReference type="CDD" id="cd18186">
    <property type="entry name" value="BTB_POZ_ZBTB_KLHL-like"/>
    <property type="match status" value="1"/>
</dbReference>
<dbReference type="Proteomes" id="UP001497382">
    <property type="component" value="Unassembled WGS sequence"/>
</dbReference>
<evidence type="ECO:0000313" key="2">
    <source>
        <dbReference type="EMBL" id="CAL1298354.1"/>
    </source>
</evidence>
<comment type="caution">
    <text evidence="2">The sequence shown here is derived from an EMBL/GenBank/DDBJ whole genome shotgun (WGS) entry which is preliminary data.</text>
</comment>
<name>A0AAV2BSC3_9ARAC</name>
<dbReference type="EMBL" id="CAXIEN010000459">
    <property type="protein sequence ID" value="CAL1298354.1"/>
    <property type="molecule type" value="Genomic_DNA"/>
</dbReference>
<dbReference type="InterPro" id="IPR008974">
    <property type="entry name" value="TRAF-like"/>
</dbReference>
<dbReference type="PANTHER" id="PTHR24413">
    <property type="entry name" value="SPECKLE-TYPE POZ PROTEIN"/>
    <property type="match status" value="1"/>
</dbReference>
<dbReference type="SMART" id="SM00225">
    <property type="entry name" value="BTB"/>
    <property type="match status" value="1"/>
</dbReference>
<dbReference type="Gene3D" id="2.60.210.10">
    <property type="entry name" value="Apoptosis, Tumor Necrosis Factor Receptor Associated Protein 2, Chain A"/>
    <property type="match status" value="1"/>
</dbReference>
<accession>A0AAV2BSC3</accession>
<dbReference type="AlphaFoldDB" id="A0AAV2BSC3"/>
<dbReference type="InterPro" id="IPR000210">
    <property type="entry name" value="BTB/POZ_dom"/>
</dbReference>